<gene>
    <name evidence="1" type="ORF">P8V03_16165</name>
</gene>
<proteinExistence type="predicted"/>
<name>A0ABU4JX13_9CLOT</name>
<comment type="caution">
    <text evidence="1">The sequence shown here is derived from an EMBL/GenBank/DDBJ whole genome shotgun (WGS) entry which is preliminary data.</text>
</comment>
<dbReference type="Proteomes" id="UP001281656">
    <property type="component" value="Unassembled WGS sequence"/>
</dbReference>
<reference evidence="1 2" key="1">
    <citation type="submission" date="2023-04" db="EMBL/GenBank/DDBJ databases">
        <title>Clostridium tannerae sp. nov., isolated from the fecal material of an alpaca.</title>
        <authorList>
            <person name="Miller S."/>
            <person name="Hendry M."/>
            <person name="King J."/>
            <person name="Sankaranarayanan K."/>
            <person name="Lawson P.A."/>
        </authorList>
    </citation>
    <scope>NUCLEOTIDE SEQUENCE [LARGE SCALE GENOMIC DNA]</scope>
    <source>
        <strain evidence="1 2">A1-XYC3</strain>
    </source>
</reference>
<dbReference type="NCBIfam" id="NF045669">
    <property type="entry name" value="DVU1555_fam_CGA"/>
    <property type="match status" value="1"/>
</dbReference>
<accession>A0ABU4JX13</accession>
<dbReference type="InterPro" id="IPR010181">
    <property type="entry name" value="CGCAxxGCC_motif"/>
</dbReference>
<evidence type="ECO:0000313" key="1">
    <source>
        <dbReference type="EMBL" id="MDW8802684.1"/>
    </source>
</evidence>
<dbReference type="EMBL" id="JARUJP010000025">
    <property type="protein sequence ID" value="MDW8802684.1"/>
    <property type="molecule type" value="Genomic_DNA"/>
</dbReference>
<keyword evidence="2" id="KW-1185">Reference proteome</keyword>
<dbReference type="RefSeq" id="WP_261673292.1">
    <property type="nucleotide sequence ID" value="NZ_JARUJP010000025.1"/>
</dbReference>
<evidence type="ECO:0000313" key="2">
    <source>
        <dbReference type="Proteomes" id="UP001281656"/>
    </source>
</evidence>
<organism evidence="1 2">
    <name type="scientific">Clostridium tanneri</name>
    <dbReference type="NCBI Taxonomy" id="3037988"/>
    <lineage>
        <taxon>Bacteria</taxon>
        <taxon>Bacillati</taxon>
        <taxon>Bacillota</taxon>
        <taxon>Clostridia</taxon>
        <taxon>Eubacteriales</taxon>
        <taxon>Clostridiaceae</taxon>
        <taxon>Clostridium</taxon>
    </lineage>
</organism>
<protein>
    <submittedName>
        <fullName evidence="1">C-GCAxxG-C-C family protein</fullName>
    </submittedName>
</protein>
<dbReference type="Pfam" id="PF09719">
    <property type="entry name" value="C_GCAxxG_C_C"/>
    <property type="match status" value="1"/>
</dbReference>
<sequence>MNDIAFDIYKLSSEGFCCTQILLKLALEEEGKENKDLIKAVNGLCGGIGFSKRTCGVVTGGICILSLYAGKGEARESKGEAFNEMINEYMEWFEEEFESIECGDIVGAHVISDSEGNVSYPIKCGNILIKSYEKLQEILYKHEYDFGERE</sequence>